<keyword evidence="2" id="KW-0732">Signal</keyword>
<dbReference type="AlphaFoldDB" id="A0A0E0M9K6"/>
<dbReference type="HOGENOM" id="CLU_159601_0_0_1"/>
<reference evidence="3" key="2">
    <citation type="submission" date="2018-05" db="EMBL/GenBank/DDBJ databases">
        <title>OpunRS2 (Oryza punctata Reference Sequence Version 2).</title>
        <authorList>
            <person name="Zhang J."/>
            <person name="Kudrna D."/>
            <person name="Lee S."/>
            <person name="Talag J."/>
            <person name="Welchert J."/>
            <person name="Wing R.A."/>
        </authorList>
    </citation>
    <scope>NUCLEOTIDE SEQUENCE [LARGE SCALE GENOMIC DNA]</scope>
</reference>
<evidence type="ECO:0000313" key="3">
    <source>
        <dbReference type="EnsemblPlants" id="OPUNC10G13850.1"/>
    </source>
</evidence>
<feature type="signal peptide" evidence="2">
    <location>
        <begin position="1"/>
        <end position="22"/>
    </location>
</feature>
<dbReference type="Proteomes" id="UP000026962">
    <property type="component" value="Chromosome 10"/>
</dbReference>
<dbReference type="Gramene" id="OPUNC10G13850.1">
    <property type="protein sequence ID" value="OPUNC10G13850.1"/>
    <property type="gene ID" value="OPUNC10G13850"/>
</dbReference>
<protein>
    <submittedName>
        <fullName evidence="3">Uncharacterized protein</fullName>
    </submittedName>
</protein>
<feature type="region of interest" description="Disordered" evidence="1">
    <location>
        <begin position="18"/>
        <end position="94"/>
    </location>
</feature>
<evidence type="ECO:0000256" key="1">
    <source>
        <dbReference type="SAM" id="MobiDB-lite"/>
    </source>
</evidence>
<dbReference type="EnsemblPlants" id="OPUNC10G13850.1">
    <property type="protein sequence ID" value="OPUNC10G13850.1"/>
    <property type="gene ID" value="OPUNC10G13850"/>
</dbReference>
<accession>A0A0E0M9K6</accession>
<name>A0A0E0M9K6_ORYPU</name>
<proteinExistence type="predicted"/>
<keyword evidence="4" id="KW-1185">Reference proteome</keyword>
<organism evidence="3">
    <name type="scientific">Oryza punctata</name>
    <name type="common">Red rice</name>
    <dbReference type="NCBI Taxonomy" id="4537"/>
    <lineage>
        <taxon>Eukaryota</taxon>
        <taxon>Viridiplantae</taxon>
        <taxon>Streptophyta</taxon>
        <taxon>Embryophyta</taxon>
        <taxon>Tracheophyta</taxon>
        <taxon>Spermatophyta</taxon>
        <taxon>Magnoliopsida</taxon>
        <taxon>Liliopsida</taxon>
        <taxon>Poales</taxon>
        <taxon>Poaceae</taxon>
        <taxon>BOP clade</taxon>
        <taxon>Oryzoideae</taxon>
        <taxon>Oryzeae</taxon>
        <taxon>Oryzinae</taxon>
        <taxon>Oryza</taxon>
    </lineage>
</organism>
<reference evidence="3" key="1">
    <citation type="submission" date="2015-04" db="UniProtKB">
        <authorList>
            <consortium name="EnsemblPlants"/>
        </authorList>
    </citation>
    <scope>IDENTIFICATION</scope>
</reference>
<evidence type="ECO:0000256" key="2">
    <source>
        <dbReference type="SAM" id="SignalP"/>
    </source>
</evidence>
<evidence type="ECO:0000313" key="4">
    <source>
        <dbReference type="Proteomes" id="UP000026962"/>
    </source>
</evidence>
<feature type="chain" id="PRO_5002367287" evidence="2">
    <location>
        <begin position="23"/>
        <end position="130"/>
    </location>
</feature>
<feature type="compositionally biased region" description="Polar residues" evidence="1">
    <location>
        <begin position="75"/>
        <end position="90"/>
    </location>
</feature>
<sequence>MRLFELIAGVAILAALSTTSNAPSPGGVSAGRPVRAPPAPPVRSLFRAPPPPTVKSVQPTCSQEPPPTPAKSELPMSSTTPAGEVSSTNDFAARELPRSQWAGKISSSTDAAAFSPRREAIALPFSLQLV</sequence>